<keyword evidence="6" id="KW-1185">Reference proteome</keyword>
<dbReference type="Gene3D" id="3.30.565.10">
    <property type="entry name" value="Histidine kinase-like ATPase, C-terminal domain"/>
    <property type="match status" value="1"/>
</dbReference>
<proteinExistence type="predicted"/>
<dbReference type="InterPro" id="IPR036097">
    <property type="entry name" value="HisK_dim/P_sf"/>
</dbReference>
<dbReference type="SUPFAM" id="SSF47384">
    <property type="entry name" value="Homodimeric domain of signal transducing histidine kinase"/>
    <property type="match status" value="1"/>
</dbReference>
<comment type="caution">
    <text evidence="5">The sequence shown here is derived from an EMBL/GenBank/DDBJ whole genome shotgun (WGS) entry which is preliminary data.</text>
</comment>
<dbReference type="CDD" id="cd00082">
    <property type="entry name" value="HisKA"/>
    <property type="match status" value="1"/>
</dbReference>
<evidence type="ECO:0000256" key="1">
    <source>
        <dbReference type="ARBA" id="ARBA00000085"/>
    </source>
</evidence>
<dbReference type="PROSITE" id="PS50109">
    <property type="entry name" value="HIS_KIN"/>
    <property type="match status" value="1"/>
</dbReference>
<dbReference type="SMART" id="SM00388">
    <property type="entry name" value="HisKA"/>
    <property type="match status" value="1"/>
</dbReference>
<dbReference type="InterPro" id="IPR005467">
    <property type="entry name" value="His_kinase_dom"/>
</dbReference>
<dbReference type="GO" id="GO:0000155">
    <property type="term" value="F:phosphorelay sensor kinase activity"/>
    <property type="evidence" value="ECO:0007669"/>
    <property type="project" value="InterPro"/>
</dbReference>
<feature type="region of interest" description="Disordered" evidence="3">
    <location>
        <begin position="154"/>
        <end position="190"/>
    </location>
</feature>
<comment type="catalytic activity">
    <reaction evidence="1">
        <text>ATP + protein L-histidine = ADP + protein N-phospho-L-histidine.</text>
        <dbReference type="EC" id="2.7.13.3"/>
    </reaction>
</comment>
<keyword evidence="5" id="KW-0808">Transferase</keyword>
<dbReference type="Gene3D" id="1.10.287.130">
    <property type="match status" value="1"/>
</dbReference>
<sequence length="519" mass="55632">MRFDERLATLLTLPVAGPRDRAVRWRQLVELAAKMSEAGVTDSAPLIAAIAVIRSERDAIPDEVRSAAARSIAGRALGEEILTIFAEEELAVAAPVLASAHTDKPMRLRLLAASRGDTRNFLASLWRDLGEEEKSGRRLAQILDKLKAARADLAVDLPERPRKERAEPEPEKEQAEPPELEPAESAAAAREPQVIEISDTIAWEAGPDGQIGWVEGAPRAALVGYSLAADTALSAALGAREPFDASNMAITGLPGRWDLRGEPKYDEESGHFLGYAGVAARAGKAANSAPAERPEQQILPPQDAQSLRELVHEIKTPLNAIIGFAEIIDGQYLGPAHRRYRERAAEIVAQARILLEAIKDLDYAARIQVGDGKKKRKPLGDIVAELRESLAARAARKGADLAITGDSAEATCDTDPDLAERLILRLVGALADAAEAGSSISIGFAKDEGHCLLVIDRPARLADYSTDQLFDPALIIGNDAKALLGLGFSLRLVRGLARVGGGDLVLEGNRFRLSLPRAA</sequence>
<dbReference type="EMBL" id="JAMSHT010000001">
    <property type="protein sequence ID" value="MCM8556830.1"/>
    <property type="molecule type" value="Genomic_DNA"/>
</dbReference>
<organism evidence="5 6">
    <name type="scientific">Sphingomicrobium sediminis</name>
    <dbReference type="NCBI Taxonomy" id="2950949"/>
    <lineage>
        <taxon>Bacteria</taxon>
        <taxon>Pseudomonadati</taxon>
        <taxon>Pseudomonadota</taxon>
        <taxon>Alphaproteobacteria</taxon>
        <taxon>Sphingomonadales</taxon>
        <taxon>Sphingomonadaceae</taxon>
        <taxon>Sphingomicrobium</taxon>
    </lineage>
</organism>
<evidence type="ECO:0000313" key="5">
    <source>
        <dbReference type="EMBL" id="MCM8556830.1"/>
    </source>
</evidence>
<evidence type="ECO:0000256" key="3">
    <source>
        <dbReference type="SAM" id="MobiDB-lite"/>
    </source>
</evidence>
<dbReference type="Proteomes" id="UP001155128">
    <property type="component" value="Unassembled WGS sequence"/>
</dbReference>
<feature type="compositionally biased region" description="Basic and acidic residues" evidence="3">
    <location>
        <begin position="157"/>
        <end position="175"/>
    </location>
</feature>
<gene>
    <name evidence="5" type="ORF">NDO55_03245</name>
</gene>
<evidence type="ECO:0000256" key="2">
    <source>
        <dbReference type="ARBA" id="ARBA00012438"/>
    </source>
</evidence>
<accession>A0A9X2EF61</accession>
<dbReference type="InterPro" id="IPR003661">
    <property type="entry name" value="HisK_dim/P_dom"/>
</dbReference>
<keyword evidence="5" id="KW-0418">Kinase</keyword>
<dbReference type="InterPro" id="IPR036890">
    <property type="entry name" value="HATPase_C_sf"/>
</dbReference>
<dbReference type="SUPFAM" id="SSF55874">
    <property type="entry name" value="ATPase domain of HSP90 chaperone/DNA topoisomerase II/histidine kinase"/>
    <property type="match status" value="1"/>
</dbReference>
<feature type="domain" description="Histidine kinase" evidence="4">
    <location>
        <begin position="309"/>
        <end position="519"/>
    </location>
</feature>
<dbReference type="RefSeq" id="WP_252112369.1">
    <property type="nucleotide sequence ID" value="NZ_JAMSHT010000001.1"/>
</dbReference>
<name>A0A9X2EF61_9SPHN</name>
<dbReference type="AlphaFoldDB" id="A0A9X2EF61"/>
<dbReference type="Pfam" id="PF00512">
    <property type="entry name" value="HisKA"/>
    <property type="match status" value="1"/>
</dbReference>
<reference evidence="5" key="1">
    <citation type="submission" date="2022-06" db="EMBL/GenBank/DDBJ databases">
        <title>Sphingomicrobium sedimins sp. nov., a marine bacterium isolated from tidal flat.</title>
        <authorList>
            <person name="Kim C.-H."/>
            <person name="Yoo Y."/>
            <person name="Kim J.-J."/>
        </authorList>
    </citation>
    <scope>NUCLEOTIDE SEQUENCE</scope>
    <source>
        <strain evidence="5">GRR-S6-50</strain>
    </source>
</reference>
<protein>
    <recommendedName>
        <fullName evidence="2">histidine kinase</fullName>
        <ecNumber evidence="2">2.7.13.3</ecNumber>
    </recommendedName>
</protein>
<evidence type="ECO:0000259" key="4">
    <source>
        <dbReference type="PROSITE" id="PS50109"/>
    </source>
</evidence>
<evidence type="ECO:0000313" key="6">
    <source>
        <dbReference type="Proteomes" id="UP001155128"/>
    </source>
</evidence>
<dbReference type="EC" id="2.7.13.3" evidence="2"/>